<accession>A0A7S8IY27</accession>
<reference evidence="2 3" key="1">
    <citation type="journal article" date="2020" name="ISME J.">
        <title>Enrichment and physiological characterization of a novel comammox Nitrospira indicates ammonium inhibition of complete nitrification.</title>
        <authorList>
            <person name="Sakoula D."/>
            <person name="Koch H."/>
            <person name="Frank J."/>
            <person name="Jetten M.S.M."/>
            <person name="van Kessel M.A.H.J."/>
            <person name="Lucker S."/>
        </authorList>
    </citation>
    <scope>NUCLEOTIDE SEQUENCE [LARGE SCALE GENOMIC DNA]</scope>
    <source>
        <strain evidence="2">Comreactor17</strain>
    </source>
</reference>
<dbReference type="AlphaFoldDB" id="A0A7S8IY27"/>
<evidence type="ECO:0000256" key="1">
    <source>
        <dbReference type="SAM" id="MobiDB-lite"/>
    </source>
</evidence>
<gene>
    <name evidence="2" type="ORF">Nkreftii_000294</name>
</gene>
<protein>
    <submittedName>
        <fullName evidence="2">Uncharacterized protein</fullName>
    </submittedName>
</protein>
<organism evidence="2 3">
    <name type="scientific">Candidatus Nitrospira kreftii</name>
    <dbReference type="NCBI Taxonomy" id="2652173"/>
    <lineage>
        <taxon>Bacteria</taxon>
        <taxon>Pseudomonadati</taxon>
        <taxon>Nitrospirota</taxon>
        <taxon>Nitrospiria</taxon>
        <taxon>Nitrospirales</taxon>
        <taxon>Nitrospiraceae</taxon>
        <taxon>Nitrospira</taxon>
    </lineage>
</organism>
<feature type="region of interest" description="Disordered" evidence="1">
    <location>
        <begin position="81"/>
        <end position="104"/>
    </location>
</feature>
<sequence length="104" mass="11891">MEHTTNPISVRIDWCRRQSAQAHTDQEADGWRAEEDGLRDALISGDHSHDYRLCPPEIQERYSRGFQDGTVLLHAVRMKRTMHATGTPDPAPQVERDDPQGDKQ</sequence>
<evidence type="ECO:0000313" key="2">
    <source>
        <dbReference type="EMBL" id="QPD02520.1"/>
    </source>
</evidence>
<feature type="compositionally biased region" description="Basic and acidic residues" evidence="1">
    <location>
        <begin position="94"/>
        <end position="104"/>
    </location>
</feature>
<dbReference type="KEGG" id="nkf:Nkreftii_000294"/>
<dbReference type="Proteomes" id="UP000593737">
    <property type="component" value="Chromosome"/>
</dbReference>
<evidence type="ECO:0000313" key="3">
    <source>
        <dbReference type="Proteomes" id="UP000593737"/>
    </source>
</evidence>
<name>A0A7S8IY27_9BACT</name>
<proteinExistence type="predicted"/>
<dbReference type="EMBL" id="CP047423">
    <property type="protein sequence ID" value="QPD02520.1"/>
    <property type="molecule type" value="Genomic_DNA"/>
</dbReference>